<protein>
    <submittedName>
        <fullName evidence="2">Major facilitator superfamily permease</fullName>
    </submittedName>
</protein>
<sequence length="226" mass="26365">MNARFWQHFFTTQQTQVPTISGFWYGMILLDLFFFIWLTVRYHKRLGFIRLFKGIQLLQLLSLYGWYISCQIPLMNSLPFYHCRLAMIGLVFLPDRWPFKQYVAIMGFSGAFFALGYPVMDPYAFSHITGLSFLVGHFALLVNSLVYLLNHFQKDHLSLLKIISYTFILDLFMLGVNHLTGGNYGILRETPFIDNSNVWFNYLVVSSVLSLALVLTELGFRRLKRA</sequence>
<accession>A0A380JF83</accession>
<keyword evidence="1" id="KW-0472">Membrane</keyword>
<evidence type="ECO:0000313" key="2">
    <source>
        <dbReference type="EMBL" id="SUN36000.1"/>
    </source>
</evidence>
<feature type="transmembrane region" description="Helical" evidence="1">
    <location>
        <begin position="51"/>
        <end position="68"/>
    </location>
</feature>
<dbReference type="NCBIfam" id="TIGR02206">
    <property type="entry name" value="intg_mem_TP0381"/>
    <property type="match status" value="1"/>
</dbReference>
<dbReference type="OrthoDB" id="9813172at2"/>
<reference evidence="2 3" key="1">
    <citation type="submission" date="2018-06" db="EMBL/GenBank/DDBJ databases">
        <authorList>
            <consortium name="Pathogen Informatics"/>
            <person name="Doyle S."/>
        </authorList>
    </citation>
    <scope>NUCLEOTIDE SEQUENCE [LARGE SCALE GENOMIC DNA]</scope>
    <source>
        <strain evidence="3">NCTC 11391</strain>
    </source>
</reference>
<dbReference type="RefSeq" id="WP_115324998.1">
    <property type="nucleotide sequence ID" value="NZ_UHFA01000002.1"/>
</dbReference>
<feature type="transmembrane region" description="Helical" evidence="1">
    <location>
        <begin position="102"/>
        <end position="120"/>
    </location>
</feature>
<keyword evidence="1" id="KW-0812">Transmembrane</keyword>
<name>A0A380JF83_STRDO</name>
<gene>
    <name evidence="2" type="ORF">NCTC11391_01043</name>
</gene>
<evidence type="ECO:0000313" key="3">
    <source>
        <dbReference type="Proteomes" id="UP000254082"/>
    </source>
</evidence>
<keyword evidence="1" id="KW-1133">Transmembrane helix</keyword>
<evidence type="ECO:0000256" key="1">
    <source>
        <dbReference type="SAM" id="Phobius"/>
    </source>
</evidence>
<feature type="transmembrane region" description="Helical" evidence="1">
    <location>
        <begin position="74"/>
        <end position="93"/>
    </location>
</feature>
<feature type="transmembrane region" description="Helical" evidence="1">
    <location>
        <begin position="199"/>
        <end position="220"/>
    </location>
</feature>
<feature type="transmembrane region" description="Helical" evidence="1">
    <location>
        <begin position="126"/>
        <end position="150"/>
    </location>
</feature>
<feature type="transmembrane region" description="Helical" evidence="1">
    <location>
        <begin position="20"/>
        <end position="39"/>
    </location>
</feature>
<dbReference type="InterPro" id="IPR011737">
    <property type="entry name" value="CHP02206_TP0381"/>
</dbReference>
<feature type="transmembrane region" description="Helical" evidence="1">
    <location>
        <begin position="162"/>
        <end position="179"/>
    </location>
</feature>
<dbReference type="AlphaFoldDB" id="A0A380JF83"/>
<keyword evidence="3" id="KW-1185">Reference proteome</keyword>
<dbReference type="Proteomes" id="UP000254082">
    <property type="component" value="Unassembled WGS sequence"/>
</dbReference>
<organism evidence="2 3">
    <name type="scientific">Streptococcus downei MFe28</name>
    <dbReference type="NCBI Taxonomy" id="764290"/>
    <lineage>
        <taxon>Bacteria</taxon>
        <taxon>Bacillati</taxon>
        <taxon>Bacillota</taxon>
        <taxon>Bacilli</taxon>
        <taxon>Lactobacillales</taxon>
        <taxon>Streptococcaceae</taxon>
        <taxon>Streptococcus</taxon>
    </lineage>
</organism>
<proteinExistence type="predicted"/>
<dbReference type="EMBL" id="UHFA01000002">
    <property type="protein sequence ID" value="SUN36000.1"/>
    <property type="molecule type" value="Genomic_DNA"/>
</dbReference>
<dbReference type="Pfam" id="PF14808">
    <property type="entry name" value="TMEM164"/>
    <property type="match status" value="1"/>
</dbReference>